<gene>
    <name evidence="2" type="ORF">PQO03_19995</name>
</gene>
<organism evidence="2 3">
    <name type="scientific">Lentisphaera profundi</name>
    <dbReference type="NCBI Taxonomy" id="1658616"/>
    <lineage>
        <taxon>Bacteria</taxon>
        <taxon>Pseudomonadati</taxon>
        <taxon>Lentisphaerota</taxon>
        <taxon>Lentisphaeria</taxon>
        <taxon>Lentisphaerales</taxon>
        <taxon>Lentisphaeraceae</taxon>
        <taxon>Lentisphaera</taxon>
    </lineage>
</organism>
<dbReference type="PANTHER" id="PTHR11102:SF160">
    <property type="entry name" value="ERAD-ASSOCIATED E3 UBIQUITIN-PROTEIN LIGASE COMPONENT HRD3"/>
    <property type="match status" value="1"/>
</dbReference>
<protein>
    <submittedName>
        <fullName evidence="2">Tetratricopeptide repeat protein</fullName>
    </submittedName>
</protein>
<accession>A0ABY7VWE7</accession>
<dbReference type="Proteomes" id="UP001214250">
    <property type="component" value="Chromosome 2"/>
</dbReference>
<dbReference type="PANTHER" id="PTHR11102">
    <property type="entry name" value="SEL-1-LIKE PROTEIN"/>
    <property type="match status" value="1"/>
</dbReference>
<feature type="chain" id="PRO_5045387110" evidence="1">
    <location>
        <begin position="20"/>
        <end position="352"/>
    </location>
</feature>
<dbReference type="SMART" id="SM00671">
    <property type="entry name" value="SEL1"/>
    <property type="match status" value="5"/>
</dbReference>
<dbReference type="RefSeq" id="WP_274152888.1">
    <property type="nucleotide sequence ID" value="NZ_CP117812.1"/>
</dbReference>
<evidence type="ECO:0000313" key="2">
    <source>
        <dbReference type="EMBL" id="WDE98104.1"/>
    </source>
</evidence>
<dbReference type="PROSITE" id="PS51257">
    <property type="entry name" value="PROKAR_LIPOPROTEIN"/>
    <property type="match status" value="1"/>
</dbReference>
<keyword evidence="1" id="KW-0732">Signal</keyword>
<evidence type="ECO:0000313" key="3">
    <source>
        <dbReference type="Proteomes" id="UP001214250"/>
    </source>
</evidence>
<name>A0ABY7VWE7_9BACT</name>
<dbReference type="Pfam" id="PF08238">
    <property type="entry name" value="Sel1"/>
    <property type="match status" value="5"/>
</dbReference>
<dbReference type="InterPro" id="IPR050767">
    <property type="entry name" value="Sel1_AlgK"/>
</dbReference>
<evidence type="ECO:0000256" key="1">
    <source>
        <dbReference type="SAM" id="SignalP"/>
    </source>
</evidence>
<dbReference type="EMBL" id="CP117812">
    <property type="protein sequence ID" value="WDE98104.1"/>
    <property type="molecule type" value="Genomic_DNA"/>
</dbReference>
<dbReference type="Gene3D" id="1.25.40.10">
    <property type="entry name" value="Tetratricopeptide repeat domain"/>
    <property type="match status" value="1"/>
</dbReference>
<dbReference type="InterPro" id="IPR006597">
    <property type="entry name" value="Sel1-like"/>
</dbReference>
<keyword evidence="3" id="KW-1185">Reference proteome</keyword>
<dbReference type="SUPFAM" id="SSF81901">
    <property type="entry name" value="HCP-like"/>
    <property type="match status" value="2"/>
</dbReference>
<dbReference type="InterPro" id="IPR011990">
    <property type="entry name" value="TPR-like_helical_dom_sf"/>
</dbReference>
<sequence length="352" mass="40293">MNKRILAFGLLFLSLSCFAQSFGVKDLKDSAAKGDEYSQLLLGLLYKNGQGLEPSFINAAEQFMMSASQGNGAACYELGQFYEEGYGYRQSYKKAAEWYRRGVIFGEQRCNYALAKLLVESRVKKFEDENPDKMFEKAWDYFEARAKKDEFENNYYLGKMSFSGWGTLRSPHKALSYFKLGADNYDGPCLYEYAKFYLKGMIVEASAKKGIGYLESAVENYSVGAMKMKLRLAQVGDKHLFLLPSREQQLLLEKNLADRGVSEFQFTYGMRLKKYNMREFRLTGVSYLEKSANQQWVPAEFELGQILIFGKYAVKQEINRGKMYLQSAADSGHPKAKRLLHELRKHSGDSKS</sequence>
<reference evidence="2 3" key="1">
    <citation type="submission" date="2023-02" db="EMBL/GenBank/DDBJ databases">
        <title>Genome sequence of Lentisphaera profundi SAORIC-696.</title>
        <authorList>
            <person name="Kim e."/>
            <person name="Cho J.-C."/>
            <person name="Choi A."/>
            <person name="Kang I."/>
        </authorList>
    </citation>
    <scope>NUCLEOTIDE SEQUENCE [LARGE SCALE GENOMIC DNA]</scope>
    <source>
        <strain evidence="2 3">SAORIC-696</strain>
    </source>
</reference>
<proteinExistence type="predicted"/>
<feature type="signal peptide" evidence="1">
    <location>
        <begin position="1"/>
        <end position="19"/>
    </location>
</feature>